<dbReference type="InterPro" id="IPR052024">
    <property type="entry name" value="Methanogen_methyltrans"/>
</dbReference>
<dbReference type="Proteomes" id="UP000063718">
    <property type="component" value="Unassembled WGS sequence"/>
</dbReference>
<dbReference type="PANTHER" id="PTHR47099">
    <property type="entry name" value="METHYLCOBAMIDE:COM METHYLTRANSFERASE MTBA"/>
    <property type="match status" value="1"/>
</dbReference>
<dbReference type="Gene3D" id="3.20.20.210">
    <property type="match status" value="1"/>
</dbReference>
<dbReference type="Pfam" id="PF01208">
    <property type="entry name" value="URO-D"/>
    <property type="match status" value="1"/>
</dbReference>
<sequence length="370" mass="40879">MNSRERVIKALKHEEPDRVPLALGGSAYNIHDQAYQRLLEYLDLPSDWPPFRQDGFKTGNYLDERVQAALEIDFRYVYQPTPDLVRLNGTRAINGWGLTLEKVNGFSHAQPTLAGATIKDIENYPWPDPRDYRPAPGTRERARAYQEAGLAVVARSVCSYGFLEQAGQLRGTEQFMVDMLLDEALARCLVDHIGNTIYGLMEVYLDEVGGYVDILELPGDDYGSQAGPIISPELFKKYFQPWYRKLVNLVKSKSPGTYVLAHSDGFITPFIPGYIEAGIELLHPLQPGVGMDLAAVKQEFGKDIAFIGGIDIQQALPAGPEAAVEEVKKRLQELAPGGGYILAPANHIGPDVAPASIVAMYRAAAELGRY</sequence>
<feature type="domain" description="Uroporphyrinogen decarboxylase (URO-D)" evidence="1">
    <location>
        <begin position="169"/>
        <end position="366"/>
    </location>
</feature>
<evidence type="ECO:0000259" key="1">
    <source>
        <dbReference type="Pfam" id="PF01208"/>
    </source>
</evidence>
<name>A0A0S6UCH4_NEOTH</name>
<proteinExistence type="predicted"/>
<accession>A0A0S6UCH4</accession>
<dbReference type="EMBL" id="DF238840">
    <property type="protein sequence ID" value="GAF25507.1"/>
    <property type="molecule type" value="Genomic_DNA"/>
</dbReference>
<dbReference type="AlphaFoldDB" id="A0A0S6UCH4"/>
<evidence type="ECO:0000313" key="2">
    <source>
        <dbReference type="EMBL" id="GAF25507.1"/>
    </source>
</evidence>
<dbReference type="GO" id="GO:0004853">
    <property type="term" value="F:uroporphyrinogen decarboxylase activity"/>
    <property type="evidence" value="ECO:0007669"/>
    <property type="project" value="InterPro"/>
</dbReference>
<dbReference type="RefSeq" id="WP_025773458.1">
    <property type="nucleotide sequence ID" value="NZ_DF238840.1"/>
</dbReference>
<gene>
    <name evidence="2" type="ORF">MTY_0842</name>
</gene>
<reference evidence="2" key="1">
    <citation type="journal article" date="2014" name="Gene">
        <title>Genome-guided analysis of transformation efficiency and carbon dioxide assimilation by Moorella thermoacetica Y72.</title>
        <authorList>
            <person name="Tsukahara K."/>
            <person name="Kita A."/>
            <person name="Nakashimada Y."/>
            <person name="Hoshino T."/>
            <person name="Murakami K."/>
        </authorList>
    </citation>
    <scope>NUCLEOTIDE SEQUENCE [LARGE SCALE GENOMIC DNA]</scope>
    <source>
        <strain evidence="2">Y72</strain>
    </source>
</reference>
<dbReference type="SUPFAM" id="SSF51726">
    <property type="entry name" value="UROD/MetE-like"/>
    <property type="match status" value="1"/>
</dbReference>
<protein>
    <submittedName>
        <fullName evidence="2">Uroporphyrinogen-III decarboxylase</fullName>
    </submittedName>
</protein>
<organism evidence="2">
    <name type="scientific">Moorella thermoacetica Y72</name>
    <dbReference type="NCBI Taxonomy" id="1325331"/>
    <lineage>
        <taxon>Bacteria</taxon>
        <taxon>Bacillati</taxon>
        <taxon>Bacillota</taxon>
        <taxon>Clostridia</taxon>
        <taxon>Neomoorellales</taxon>
        <taxon>Neomoorellaceae</taxon>
        <taxon>Neomoorella</taxon>
    </lineage>
</organism>
<dbReference type="GO" id="GO:0006779">
    <property type="term" value="P:porphyrin-containing compound biosynthetic process"/>
    <property type="evidence" value="ECO:0007669"/>
    <property type="project" value="InterPro"/>
</dbReference>
<dbReference type="InterPro" id="IPR000257">
    <property type="entry name" value="Uroporphyrinogen_deCOase"/>
</dbReference>
<dbReference type="PANTHER" id="PTHR47099:SF1">
    <property type="entry name" value="METHYLCOBAMIDE:COM METHYLTRANSFERASE MTBA"/>
    <property type="match status" value="1"/>
</dbReference>
<dbReference type="InterPro" id="IPR038071">
    <property type="entry name" value="UROD/MetE-like_sf"/>
</dbReference>